<proteinExistence type="predicted"/>
<evidence type="ECO:0000256" key="1">
    <source>
        <dbReference type="SAM" id="MobiDB-lite"/>
    </source>
</evidence>
<feature type="region of interest" description="Disordered" evidence="1">
    <location>
        <begin position="1"/>
        <end position="118"/>
    </location>
</feature>
<feature type="region of interest" description="Disordered" evidence="1">
    <location>
        <begin position="134"/>
        <end position="153"/>
    </location>
</feature>
<feature type="compositionally biased region" description="Basic and acidic residues" evidence="1">
    <location>
        <begin position="10"/>
        <end position="29"/>
    </location>
</feature>
<dbReference type="Proteomes" id="UP001153365">
    <property type="component" value="Unassembled WGS sequence"/>
</dbReference>
<gene>
    <name evidence="2" type="ORF">PPACK8108_LOCUS3753</name>
</gene>
<sequence length="171" mass="19924">MIELEEEDKEKEKEQMKDGFEKREKKQSRLFESMILKPEQQEAEESLRRVLLGENEKEKTLKKDEQKSKEITTKDKIIKPKERRAARARQRTNSISKLNSLSRSQISDNQNHVYGDDEKDKGFFFGKVSSVLRSQTSPSPFANPPESSKSTAKKLQGFITEIITYDQARRL</sequence>
<evidence type="ECO:0000313" key="3">
    <source>
        <dbReference type="Proteomes" id="UP001153365"/>
    </source>
</evidence>
<keyword evidence="3" id="KW-1185">Reference proteome</keyword>
<feature type="compositionally biased region" description="Polar residues" evidence="1">
    <location>
        <begin position="91"/>
        <end position="112"/>
    </location>
</feature>
<organism evidence="2 3">
    <name type="scientific">Phakopsora pachyrhizi</name>
    <name type="common">Asian soybean rust disease fungus</name>
    <dbReference type="NCBI Taxonomy" id="170000"/>
    <lineage>
        <taxon>Eukaryota</taxon>
        <taxon>Fungi</taxon>
        <taxon>Dikarya</taxon>
        <taxon>Basidiomycota</taxon>
        <taxon>Pucciniomycotina</taxon>
        <taxon>Pucciniomycetes</taxon>
        <taxon>Pucciniales</taxon>
        <taxon>Phakopsoraceae</taxon>
        <taxon>Phakopsora</taxon>
    </lineage>
</organism>
<dbReference type="EMBL" id="CALTRL010000666">
    <property type="protein sequence ID" value="CAH7669178.1"/>
    <property type="molecule type" value="Genomic_DNA"/>
</dbReference>
<dbReference type="AlphaFoldDB" id="A0AAV0ALV6"/>
<name>A0AAV0ALV6_PHAPC</name>
<protein>
    <submittedName>
        <fullName evidence="2">Uncharacterized protein</fullName>
    </submittedName>
</protein>
<accession>A0AAV0ALV6</accession>
<feature type="compositionally biased region" description="Polar residues" evidence="1">
    <location>
        <begin position="134"/>
        <end position="150"/>
    </location>
</feature>
<comment type="caution">
    <text evidence="2">The sequence shown here is derived from an EMBL/GenBank/DDBJ whole genome shotgun (WGS) entry which is preliminary data.</text>
</comment>
<reference evidence="2" key="1">
    <citation type="submission" date="2022-06" db="EMBL/GenBank/DDBJ databases">
        <authorList>
            <consortium name="SYNGENTA / RWTH Aachen University"/>
        </authorList>
    </citation>
    <scope>NUCLEOTIDE SEQUENCE</scope>
</reference>
<evidence type="ECO:0000313" key="2">
    <source>
        <dbReference type="EMBL" id="CAH7669178.1"/>
    </source>
</evidence>
<feature type="compositionally biased region" description="Basic and acidic residues" evidence="1">
    <location>
        <begin position="54"/>
        <end position="85"/>
    </location>
</feature>